<accession>Q6I5C1</accession>
<sequence length="307" mass="32784">MAGSLDGSTKAPDATITITKDDGKTTKKVANPALPLWRAQEQQVLSYLLSSLSREVLTQVATFTKATEVWEAIENLFASQSRARIINIRMALSSTKKGTRTIAEYVGKMKSLADDMSSARKPLDDEELVSYIFAGLDFDYNSVVSSIAGRADSITMSEAYALLVGFESRLELLQGSSSALANSVSRGGRGGGRGQGGNPGRGGFGRGRGDGKPRPTCQLCGKIGHTVIKCWKCFDHSFTGEEKNANVAASSSYSVDTNWYVDSSATDHITGEMEKLAVKDKYTSNEQVHTASGTGSGHEDAASSRQV</sequence>
<organism evidence="2 3">
    <name type="scientific">Oryza sativa subsp. japonica</name>
    <name type="common">Rice</name>
    <dbReference type="NCBI Taxonomy" id="39947"/>
    <lineage>
        <taxon>Eukaryota</taxon>
        <taxon>Viridiplantae</taxon>
        <taxon>Streptophyta</taxon>
        <taxon>Embryophyta</taxon>
        <taxon>Tracheophyta</taxon>
        <taxon>Spermatophyta</taxon>
        <taxon>Magnoliopsida</taxon>
        <taxon>Liliopsida</taxon>
        <taxon>Poales</taxon>
        <taxon>Poaceae</taxon>
        <taxon>BOP clade</taxon>
        <taxon>Oryzoideae</taxon>
        <taxon>Oryzeae</taxon>
        <taxon>Oryzinae</taxon>
        <taxon>Oryza</taxon>
        <taxon>Oryza sativa</taxon>
    </lineage>
</organism>
<gene>
    <name evidence="2" type="primary">OSJNBb0067H15.10</name>
</gene>
<evidence type="ECO:0000313" key="2">
    <source>
        <dbReference type="EMBL" id="AAT47103.1"/>
    </source>
</evidence>
<dbReference type="EMBL" id="AC136226">
    <property type="protein sequence ID" value="AAT47103.1"/>
    <property type="molecule type" value="Genomic_DNA"/>
</dbReference>
<feature type="compositionally biased region" description="Basic and acidic residues" evidence="1">
    <location>
        <begin position="297"/>
        <end position="307"/>
    </location>
</feature>
<dbReference type="PANTHER" id="PTHR47481">
    <property type="match status" value="1"/>
</dbReference>
<evidence type="ECO:0008006" key="4">
    <source>
        <dbReference type="Google" id="ProtNLM"/>
    </source>
</evidence>
<dbReference type="iPTMnet" id="Q6I5C1"/>
<dbReference type="AlphaFoldDB" id="Q6I5C1"/>
<feature type="region of interest" description="Disordered" evidence="1">
    <location>
        <begin position="280"/>
        <end position="307"/>
    </location>
</feature>
<dbReference type="Proteomes" id="UP000000763">
    <property type="component" value="Chromosome 5"/>
</dbReference>
<evidence type="ECO:0000313" key="3">
    <source>
        <dbReference type="Proteomes" id="UP000000763"/>
    </source>
</evidence>
<reference evidence="3" key="1">
    <citation type="journal article" date="2005" name="Nature">
        <title>The map-based sequence of the rice genome.</title>
        <authorList>
            <consortium name="International rice genome sequencing project (IRGSP)"/>
            <person name="Matsumoto T."/>
            <person name="Wu J."/>
            <person name="Kanamori H."/>
            <person name="Katayose Y."/>
            <person name="Fujisawa M."/>
            <person name="Namiki N."/>
            <person name="Mizuno H."/>
            <person name="Yamamoto K."/>
            <person name="Antonio B.A."/>
            <person name="Baba T."/>
            <person name="Sakata K."/>
            <person name="Nagamura Y."/>
            <person name="Aoki H."/>
            <person name="Arikawa K."/>
            <person name="Arita K."/>
            <person name="Bito T."/>
            <person name="Chiden Y."/>
            <person name="Fujitsuka N."/>
            <person name="Fukunaka R."/>
            <person name="Hamada M."/>
            <person name="Harada C."/>
            <person name="Hayashi A."/>
            <person name="Hijishita S."/>
            <person name="Honda M."/>
            <person name="Hosokawa S."/>
            <person name="Ichikawa Y."/>
            <person name="Idonuma A."/>
            <person name="Iijima M."/>
            <person name="Ikeda M."/>
            <person name="Ikeno M."/>
            <person name="Ito K."/>
            <person name="Ito S."/>
            <person name="Ito T."/>
            <person name="Ito Y."/>
            <person name="Ito Y."/>
            <person name="Iwabuchi A."/>
            <person name="Kamiya K."/>
            <person name="Karasawa W."/>
            <person name="Kurita K."/>
            <person name="Katagiri S."/>
            <person name="Kikuta A."/>
            <person name="Kobayashi H."/>
            <person name="Kobayashi N."/>
            <person name="Machita K."/>
            <person name="Maehara T."/>
            <person name="Masukawa M."/>
            <person name="Mizubayashi T."/>
            <person name="Mukai Y."/>
            <person name="Nagasaki H."/>
            <person name="Nagata Y."/>
            <person name="Naito S."/>
            <person name="Nakashima M."/>
            <person name="Nakama Y."/>
            <person name="Nakamichi Y."/>
            <person name="Nakamura M."/>
            <person name="Meguro A."/>
            <person name="Negishi M."/>
            <person name="Ohta I."/>
            <person name="Ohta T."/>
            <person name="Okamoto M."/>
            <person name="Ono N."/>
            <person name="Saji S."/>
            <person name="Sakaguchi M."/>
            <person name="Sakai K."/>
            <person name="Shibata M."/>
            <person name="Shimokawa T."/>
            <person name="Song J."/>
            <person name="Takazaki Y."/>
            <person name="Terasawa K."/>
            <person name="Tsugane M."/>
            <person name="Tsuji K."/>
            <person name="Ueda S."/>
            <person name="Waki K."/>
            <person name="Yamagata H."/>
            <person name="Yamamoto M."/>
            <person name="Yamamoto S."/>
            <person name="Yamane H."/>
            <person name="Yoshiki S."/>
            <person name="Yoshihara R."/>
            <person name="Yukawa K."/>
            <person name="Zhong H."/>
            <person name="Yano M."/>
            <person name="Yuan Q."/>
            <person name="Ouyang S."/>
            <person name="Liu J."/>
            <person name="Jones K.M."/>
            <person name="Gansberger K."/>
            <person name="Moffat K."/>
            <person name="Hill J."/>
            <person name="Bera J."/>
            <person name="Fadrosh D."/>
            <person name="Jin S."/>
            <person name="Johri S."/>
            <person name="Kim M."/>
            <person name="Overton L."/>
            <person name="Reardon M."/>
            <person name="Tsitrin T."/>
            <person name="Vuong H."/>
            <person name="Weaver B."/>
            <person name="Ciecko A."/>
            <person name="Tallon L."/>
            <person name="Jackson J."/>
            <person name="Pai G."/>
            <person name="Aken S.V."/>
            <person name="Utterback T."/>
            <person name="Reidmuller S."/>
            <person name="Feldblyum T."/>
            <person name="Hsiao J."/>
            <person name="Zismann V."/>
            <person name="Iobst S."/>
            <person name="de Vazeille A.R."/>
            <person name="Buell C.R."/>
            <person name="Ying K."/>
            <person name="Li Y."/>
            <person name="Lu T."/>
            <person name="Huang Y."/>
            <person name="Zhao Q."/>
            <person name="Feng Q."/>
            <person name="Zhang L."/>
            <person name="Zhu J."/>
            <person name="Weng Q."/>
            <person name="Mu J."/>
            <person name="Lu Y."/>
            <person name="Fan D."/>
            <person name="Liu Y."/>
            <person name="Guan J."/>
            <person name="Zhang Y."/>
            <person name="Yu S."/>
            <person name="Liu X."/>
            <person name="Zhang Y."/>
            <person name="Hong G."/>
            <person name="Han B."/>
            <person name="Choisne N."/>
            <person name="Demange N."/>
            <person name="Orjeda G."/>
            <person name="Samain S."/>
            <person name="Cattolico L."/>
            <person name="Pelletier E."/>
            <person name="Couloux A."/>
            <person name="Segurens B."/>
            <person name="Wincker P."/>
            <person name="D'Hont A."/>
            <person name="Scarpelli C."/>
            <person name="Weissenbach J."/>
            <person name="Salanoubat M."/>
            <person name="Quetier F."/>
            <person name="Yu Y."/>
            <person name="Kim H.R."/>
            <person name="Rambo T."/>
            <person name="Currie J."/>
            <person name="Collura K."/>
            <person name="Luo M."/>
            <person name="Yang T."/>
            <person name="Ammiraju J.S.S."/>
            <person name="Engler F."/>
            <person name="Soderlund C."/>
            <person name="Wing R.A."/>
            <person name="Palmer L.E."/>
            <person name="de la Bastide M."/>
            <person name="Spiegel L."/>
            <person name="Nascimento L."/>
            <person name="Zutavern T."/>
            <person name="O'Shaughnessy A."/>
            <person name="Dike S."/>
            <person name="Dedhia N."/>
            <person name="Preston R."/>
            <person name="Balija V."/>
            <person name="McCombie W.R."/>
            <person name="Chow T."/>
            <person name="Chen H."/>
            <person name="Chung M."/>
            <person name="Chen C."/>
            <person name="Shaw J."/>
            <person name="Wu H."/>
            <person name="Hsiao K."/>
            <person name="Chao Y."/>
            <person name="Chu M."/>
            <person name="Cheng C."/>
            <person name="Hour A."/>
            <person name="Lee P."/>
            <person name="Lin S."/>
            <person name="Lin Y."/>
            <person name="Liou J."/>
            <person name="Liu S."/>
            <person name="Hsing Y."/>
            <person name="Raghuvanshi S."/>
            <person name="Mohanty A."/>
            <person name="Bharti A.K."/>
            <person name="Gaur A."/>
            <person name="Gupta V."/>
            <person name="Kumar D."/>
            <person name="Ravi V."/>
            <person name="Vij S."/>
            <person name="Kapur A."/>
            <person name="Khurana P."/>
            <person name="Khurana P."/>
            <person name="Khurana J.P."/>
            <person name="Tyagi A.K."/>
            <person name="Gaikwad K."/>
            <person name="Singh A."/>
            <person name="Dalal V."/>
            <person name="Srivastava S."/>
            <person name="Dixit A."/>
            <person name="Pal A.K."/>
            <person name="Ghazi I.A."/>
            <person name="Yadav M."/>
            <person name="Pandit A."/>
            <person name="Bhargava A."/>
            <person name="Sureshbabu K."/>
            <person name="Batra K."/>
            <person name="Sharma T.R."/>
            <person name="Mohapatra T."/>
            <person name="Singh N.K."/>
            <person name="Messing J."/>
            <person name="Nelson A.B."/>
            <person name="Fuks G."/>
            <person name="Kavchok S."/>
            <person name="Keizer G."/>
            <person name="Linton E."/>
            <person name="Llaca V."/>
            <person name="Song R."/>
            <person name="Tanyolac B."/>
            <person name="Young S."/>
            <person name="Ho-Il K."/>
            <person name="Hahn J.H."/>
            <person name="Sangsakoo G."/>
            <person name="Vanavichit A."/>
            <person name="de Mattos Luiz.A.T."/>
            <person name="Zimmer P.D."/>
            <person name="Malone G."/>
            <person name="Dellagostin O."/>
            <person name="de Oliveira A.C."/>
            <person name="Bevan M."/>
            <person name="Bancroft I."/>
            <person name="Minx P."/>
            <person name="Cordum H."/>
            <person name="Wilson R."/>
            <person name="Cheng Z."/>
            <person name="Jin W."/>
            <person name="Jiang J."/>
            <person name="Leong S.A."/>
            <person name="Iwama H."/>
            <person name="Gojobori T."/>
            <person name="Itoh T."/>
            <person name="Niimura Y."/>
            <person name="Fujii Y."/>
            <person name="Habara T."/>
            <person name="Sakai H."/>
            <person name="Sato Y."/>
            <person name="Wilson G."/>
            <person name="Kumar K."/>
            <person name="McCouch S."/>
            <person name="Juretic N."/>
            <person name="Hoen D."/>
            <person name="Wright S."/>
            <person name="Bruskiewich R."/>
            <person name="Bureau T."/>
            <person name="Miyao A."/>
            <person name="Hirochika H."/>
            <person name="Nishikawa T."/>
            <person name="Kadowaki K."/>
            <person name="Sugiura M."/>
            <person name="Burr B."/>
            <person name="Sasaki T."/>
        </authorList>
    </citation>
    <scope>NUCLEOTIDE SEQUENCE [LARGE SCALE GENOMIC DNA]</scope>
    <source>
        <strain evidence="3">cv. Nipponbare</strain>
    </source>
</reference>
<reference evidence="3" key="2">
    <citation type="journal article" date="2008" name="Nucleic Acids Res.">
        <title>The rice annotation project database (RAP-DB): 2008 update.</title>
        <authorList>
            <consortium name="The rice annotation project (RAP)"/>
        </authorList>
    </citation>
    <scope>GENOME REANNOTATION</scope>
    <source>
        <strain evidence="3">cv. Nipponbare</strain>
    </source>
</reference>
<protein>
    <recommendedName>
        <fullName evidence="4">Retrotransposon protein, putative, Ty1-copia subclass</fullName>
    </recommendedName>
</protein>
<feature type="region of interest" description="Disordered" evidence="1">
    <location>
        <begin position="183"/>
        <end position="215"/>
    </location>
</feature>
<dbReference type="PANTHER" id="PTHR47481:SF31">
    <property type="entry name" value="OS01G0873500 PROTEIN"/>
    <property type="match status" value="1"/>
</dbReference>
<feature type="compositionally biased region" description="Gly residues" evidence="1">
    <location>
        <begin position="187"/>
        <end position="206"/>
    </location>
</feature>
<evidence type="ECO:0000256" key="1">
    <source>
        <dbReference type="SAM" id="MobiDB-lite"/>
    </source>
</evidence>
<feature type="compositionally biased region" description="Polar residues" evidence="1">
    <location>
        <begin position="284"/>
        <end position="293"/>
    </location>
</feature>
<dbReference type="Pfam" id="PF14223">
    <property type="entry name" value="Retrotran_gag_2"/>
    <property type="match status" value="1"/>
</dbReference>
<name>Q6I5C1_ORYSJ</name>
<proteinExistence type="predicted"/>